<gene>
    <name evidence="3" type="ORF">SK854_45970</name>
</gene>
<name>A0ABU4VF36_9PSEU</name>
<accession>A0ABU4VF36</accession>
<evidence type="ECO:0000256" key="2">
    <source>
        <dbReference type="SAM" id="Phobius"/>
    </source>
</evidence>
<dbReference type="Proteomes" id="UP001285352">
    <property type="component" value="Unassembled WGS sequence"/>
</dbReference>
<feature type="compositionally biased region" description="Basic and acidic residues" evidence="1">
    <location>
        <begin position="302"/>
        <end position="311"/>
    </location>
</feature>
<protein>
    <recommendedName>
        <fullName evidence="5">NACHT domain-containing protein</fullName>
    </recommendedName>
</protein>
<organism evidence="3 4">
    <name type="scientific">Lentzea sokolovensis</name>
    <dbReference type="NCBI Taxonomy" id="3095429"/>
    <lineage>
        <taxon>Bacteria</taxon>
        <taxon>Bacillati</taxon>
        <taxon>Actinomycetota</taxon>
        <taxon>Actinomycetes</taxon>
        <taxon>Pseudonocardiales</taxon>
        <taxon>Pseudonocardiaceae</taxon>
        <taxon>Lentzea</taxon>
    </lineage>
</organism>
<dbReference type="RefSeq" id="WP_319981514.1">
    <property type="nucleotide sequence ID" value="NZ_JAXAVU010000018.1"/>
</dbReference>
<feature type="transmembrane region" description="Helical" evidence="2">
    <location>
        <begin position="7"/>
        <end position="24"/>
    </location>
</feature>
<reference evidence="3 4" key="1">
    <citation type="submission" date="2023-11" db="EMBL/GenBank/DDBJ databases">
        <title>Lentzea sokolovensis, sp. nov., Lentzea kristufkii, sp. nov., and Lentzea miocenensis, sp. nov., rare actinobacteria from Sokolov Coal Basin, Miocene lacustrine sediment, Czech Republic.</title>
        <authorList>
            <person name="Lara A."/>
            <person name="Kotroba L."/>
            <person name="Nouioui I."/>
            <person name="Neumann-Schaal M."/>
            <person name="Mast Y."/>
            <person name="Chronakova A."/>
        </authorList>
    </citation>
    <scope>NUCLEOTIDE SEQUENCE [LARGE SCALE GENOMIC DNA]</scope>
    <source>
        <strain evidence="3 4">BCCO 10_0061</strain>
    </source>
</reference>
<evidence type="ECO:0008006" key="5">
    <source>
        <dbReference type="Google" id="ProtNLM"/>
    </source>
</evidence>
<keyword evidence="2" id="KW-0472">Membrane</keyword>
<comment type="caution">
    <text evidence="3">The sequence shown here is derived from an EMBL/GenBank/DDBJ whole genome shotgun (WGS) entry which is preliminary data.</text>
</comment>
<keyword evidence="2" id="KW-1133">Transmembrane helix</keyword>
<evidence type="ECO:0000313" key="4">
    <source>
        <dbReference type="Proteomes" id="UP001285352"/>
    </source>
</evidence>
<feature type="region of interest" description="Disordered" evidence="1">
    <location>
        <begin position="282"/>
        <end position="350"/>
    </location>
</feature>
<feature type="transmembrane region" description="Helical" evidence="2">
    <location>
        <begin position="36"/>
        <end position="53"/>
    </location>
</feature>
<dbReference type="SUPFAM" id="SSF52540">
    <property type="entry name" value="P-loop containing nucleoside triphosphate hydrolases"/>
    <property type="match status" value="1"/>
</dbReference>
<dbReference type="InterPro" id="IPR027417">
    <property type="entry name" value="P-loop_NTPase"/>
</dbReference>
<evidence type="ECO:0000256" key="1">
    <source>
        <dbReference type="SAM" id="MobiDB-lite"/>
    </source>
</evidence>
<keyword evidence="4" id="KW-1185">Reference proteome</keyword>
<proteinExistence type="predicted"/>
<dbReference type="Gene3D" id="3.40.50.300">
    <property type="entry name" value="P-loop containing nucleotide triphosphate hydrolases"/>
    <property type="match status" value="1"/>
</dbReference>
<dbReference type="EMBL" id="JAXAVU010000018">
    <property type="protein sequence ID" value="MDX8149538.1"/>
    <property type="molecule type" value="Genomic_DNA"/>
</dbReference>
<keyword evidence="2" id="KW-0812">Transmembrane</keyword>
<evidence type="ECO:0000313" key="3">
    <source>
        <dbReference type="EMBL" id="MDX8149538.1"/>
    </source>
</evidence>
<sequence>MNLRRWRLAVVAFAVSVIGVLIWLTTPDAGGELGGVAGAVLAVAGLVAGLLSLRTNDTARDPDQALEDLARLVAGRWERTRQDPLEARWASTGRPVSPSPAEIIGTGVVAGRPIRLKLHGEAGDLTKALCALPAHQLVVLGEPGCGKTSAAVQLTLRLLAQREPGDLVPVLFPLASWNPGKQDLDEWMARRISADHPVFRRRGKRVARELVERGLVLPVLDALDEVVLKADAVRDIARVAEQTRPLVLTCRADDYEEIVRESGVLVGRAAVVELRRLSVSGVKHQGRRHQAEPAGTSLGESVRPDPERGHADVLAGGPVVPHQVVGRQPEQDPPHRPDELLHAGLDHDPQ</sequence>
<feature type="compositionally biased region" description="Basic and acidic residues" evidence="1">
    <location>
        <begin position="329"/>
        <end position="350"/>
    </location>
</feature>